<dbReference type="InterPro" id="IPR012337">
    <property type="entry name" value="RNaseH-like_sf"/>
</dbReference>
<dbReference type="PANTHER" id="PTHR42648">
    <property type="entry name" value="TRANSPOSASE, PUTATIVE-RELATED"/>
    <property type="match status" value="1"/>
</dbReference>
<evidence type="ECO:0000256" key="2">
    <source>
        <dbReference type="ARBA" id="ARBA00022723"/>
    </source>
</evidence>
<keyword evidence="4" id="KW-0378">Hydrolase</keyword>
<organism evidence="11 12">
    <name type="scientific">Mythimna separata</name>
    <name type="common">Oriental armyworm</name>
    <name type="synonym">Pseudaletia separata</name>
    <dbReference type="NCBI Taxonomy" id="271217"/>
    <lineage>
        <taxon>Eukaryota</taxon>
        <taxon>Metazoa</taxon>
        <taxon>Ecdysozoa</taxon>
        <taxon>Arthropoda</taxon>
        <taxon>Hexapoda</taxon>
        <taxon>Insecta</taxon>
        <taxon>Pterygota</taxon>
        <taxon>Neoptera</taxon>
        <taxon>Endopterygota</taxon>
        <taxon>Lepidoptera</taxon>
        <taxon>Glossata</taxon>
        <taxon>Ditrysia</taxon>
        <taxon>Noctuoidea</taxon>
        <taxon>Noctuidae</taxon>
        <taxon>Noctuinae</taxon>
        <taxon>Hadenini</taxon>
        <taxon>Mythimna</taxon>
    </lineage>
</organism>
<dbReference type="GO" id="GO:0016787">
    <property type="term" value="F:hydrolase activity"/>
    <property type="evidence" value="ECO:0007669"/>
    <property type="project" value="UniProtKB-KW"/>
</dbReference>
<keyword evidence="8" id="KW-0239">DNA-directed DNA polymerase</keyword>
<dbReference type="GO" id="GO:0006310">
    <property type="term" value="P:DNA recombination"/>
    <property type="evidence" value="ECO:0007669"/>
    <property type="project" value="UniProtKB-KW"/>
</dbReference>
<dbReference type="GO" id="GO:0003964">
    <property type="term" value="F:RNA-directed DNA polymerase activity"/>
    <property type="evidence" value="ECO:0007669"/>
    <property type="project" value="UniProtKB-KW"/>
</dbReference>
<name>A0AAD7YA22_MYTSE</name>
<evidence type="ECO:0000313" key="12">
    <source>
        <dbReference type="Proteomes" id="UP001231518"/>
    </source>
</evidence>
<keyword evidence="6" id="KW-0229">DNA integration</keyword>
<keyword evidence="8" id="KW-0808">Transferase</keyword>
<dbReference type="InterPro" id="IPR036397">
    <property type="entry name" value="RNaseH_sf"/>
</dbReference>
<keyword evidence="3" id="KW-0255">Endonuclease</keyword>
<evidence type="ECO:0000256" key="8">
    <source>
        <dbReference type="ARBA" id="ARBA00022932"/>
    </source>
</evidence>
<dbReference type="GO" id="GO:0046872">
    <property type="term" value="F:metal ion binding"/>
    <property type="evidence" value="ECO:0007669"/>
    <property type="project" value="UniProtKB-KW"/>
</dbReference>
<evidence type="ECO:0000259" key="10">
    <source>
        <dbReference type="Pfam" id="PF13976"/>
    </source>
</evidence>
<keyword evidence="2" id="KW-0479">Metal-binding</keyword>
<evidence type="ECO:0000256" key="7">
    <source>
        <dbReference type="ARBA" id="ARBA00022918"/>
    </source>
</evidence>
<dbReference type="Pfam" id="PF13976">
    <property type="entry name" value="gag_pre-integrs"/>
    <property type="match status" value="1"/>
</dbReference>
<gene>
    <name evidence="11" type="ORF">PYW07_011417</name>
</gene>
<evidence type="ECO:0000256" key="9">
    <source>
        <dbReference type="ARBA" id="ARBA00023172"/>
    </source>
</evidence>
<keyword evidence="12" id="KW-1185">Reference proteome</keyword>
<reference evidence="11" key="1">
    <citation type="submission" date="2023-03" db="EMBL/GenBank/DDBJ databases">
        <title>Chromosome-level genomes of two armyworms, Mythimna separata and Mythimna loreyi, provide insights into the biosynthesis and reception of sex pheromones.</title>
        <authorList>
            <person name="Zhao H."/>
        </authorList>
    </citation>
    <scope>NUCLEOTIDE SEQUENCE</scope>
    <source>
        <strain evidence="11">BeijingLab</strain>
        <tissue evidence="11">Pupa</tissue>
    </source>
</reference>
<keyword evidence="5" id="KW-0460">Magnesium</keyword>
<dbReference type="PANTHER" id="PTHR42648:SF11">
    <property type="entry name" value="TRANSPOSON TY4-P GAG-POL POLYPROTEIN"/>
    <property type="match status" value="1"/>
</dbReference>
<evidence type="ECO:0000256" key="1">
    <source>
        <dbReference type="ARBA" id="ARBA00022722"/>
    </source>
</evidence>
<keyword evidence="7" id="KW-0695">RNA-directed DNA polymerase</keyword>
<evidence type="ECO:0000256" key="4">
    <source>
        <dbReference type="ARBA" id="ARBA00022801"/>
    </source>
</evidence>
<evidence type="ECO:0000256" key="5">
    <source>
        <dbReference type="ARBA" id="ARBA00022842"/>
    </source>
</evidence>
<dbReference type="Gene3D" id="3.30.420.10">
    <property type="entry name" value="Ribonuclease H-like superfamily/Ribonuclease H"/>
    <property type="match status" value="1"/>
</dbReference>
<dbReference type="GO" id="GO:0003676">
    <property type="term" value="F:nucleic acid binding"/>
    <property type="evidence" value="ECO:0007669"/>
    <property type="project" value="InterPro"/>
</dbReference>
<dbReference type="SUPFAM" id="SSF53098">
    <property type="entry name" value="Ribonuclease H-like"/>
    <property type="match status" value="1"/>
</dbReference>
<proteinExistence type="predicted"/>
<evidence type="ECO:0000313" key="11">
    <source>
        <dbReference type="EMBL" id="KAJ8707740.1"/>
    </source>
</evidence>
<feature type="domain" description="GAG-pre-integrase" evidence="10">
    <location>
        <begin position="8"/>
        <end position="56"/>
    </location>
</feature>
<dbReference type="GO" id="GO:0003887">
    <property type="term" value="F:DNA-directed DNA polymerase activity"/>
    <property type="evidence" value="ECO:0007669"/>
    <property type="project" value="UniProtKB-KW"/>
</dbReference>
<evidence type="ECO:0000256" key="6">
    <source>
        <dbReference type="ARBA" id="ARBA00022908"/>
    </source>
</evidence>
<sequence>MQGMMAKPYDDTYLWHQRMGHLNFTSLNIVPYYTEGVKLSTGMETSICVTCLEGKQTRKPFPAVGSRASILLELIHSDVCGPMQQISIGGARYFVTFIDDFSRPVHIYTMKNKSDVFEKFIRIEWKMN</sequence>
<dbReference type="InterPro" id="IPR039537">
    <property type="entry name" value="Retrotran_Ty1/copia-like"/>
</dbReference>
<keyword evidence="9" id="KW-0233">DNA recombination</keyword>
<dbReference type="InterPro" id="IPR025724">
    <property type="entry name" value="GAG-pre-integrase_dom"/>
</dbReference>
<keyword evidence="8" id="KW-0548">Nucleotidyltransferase</keyword>
<dbReference type="AlphaFoldDB" id="A0AAD7YA22"/>
<dbReference type="Proteomes" id="UP001231518">
    <property type="component" value="Chromosome 28"/>
</dbReference>
<comment type="caution">
    <text evidence="11">The sequence shown here is derived from an EMBL/GenBank/DDBJ whole genome shotgun (WGS) entry which is preliminary data.</text>
</comment>
<evidence type="ECO:0000256" key="3">
    <source>
        <dbReference type="ARBA" id="ARBA00022759"/>
    </source>
</evidence>
<accession>A0AAD7YA22</accession>
<keyword evidence="1" id="KW-0540">Nuclease</keyword>
<dbReference type="EMBL" id="JARGEI010000027">
    <property type="protein sequence ID" value="KAJ8707740.1"/>
    <property type="molecule type" value="Genomic_DNA"/>
</dbReference>
<dbReference type="GO" id="GO:0015074">
    <property type="term" value="P:DNA integration"/>
    <property type="evidence" value="ECO:0007669"/>
    <property type="project" value="UniProtKB-KW"/>
</dbReference>
<dbReference type="GO" id="GO:0004519">
    <property type="term" value="F:endonuclease activity"/>
    <property type="evidence" value="ECO:0007669"/>
    <property type="project" value="UniProtKB-KW"/>
</dbReference>
<protein>
    <recommendedName>
        <fullName evidence="10">GAG-pre-integrase domain-containing protein</fullName>
    </recommendedName>
</protein>